<dbReference type="AlphaFoldDB" id="A0A329U2M1"/>
<dbReference type="InterPro" id="IPR012676">
    <property type="entry name" value="TGS-like"/>
</dbReference>
<dbReference type="InterPro" id="IPR043519">
    <property type="entry name" value="NT_sf"/>
</dbReference>
<dbReference type="CDD" id="cd04876">
    <property type="entry name" value="ACT_RelA-SpoT"/>
    <property type="match status" value="1"/>
</dbReference>
<dbReference type="Proteomes" id="UP000251144">
    <property type="component" value="Unassembled WGS sequence"/>
</dbReference>
<dbReference type="SUPFAM" id="SSF81301">
    <property type="entry name" value="Nucleotidyltransferase"/>
    <property type="match status" value="1"/>
</dbReference>
<dbReference type="GO" id="GO:0005886">
    <property type="term" value="C:plasma membrane"/>
    <property type="evidence" value="ECO:0007669"/>
    <property type="project" value="TreeGrafter"/>
</dbReference>
<comment type="function">
    <text evidence="4">In eubacteria ppGpp (guanosine 3'-diphosphate 5'-diphosphate) is a mediator of the stringent response that coordinates a variety of cellular activities in response to changes in nutritional abundance.</text>
</comment>
<dbReference type="EC" id="2.7.6.5" evidence="2"/>
<organism evidence="9 10">
    <name type="scientific">Faecalibacterium prausnitzii</name>
    <dbReference type="NCBI Taxonomy" id="853"/>
    <lineage>
        <taxon>Bacteria</taxon>
        <taxon>Bacillati</taxon>
        <taxon>Bacillota</taxon>
        <taxon>Clostridia</taxon>
        <taxon>Eubacteriales</taxon>
        <taxon>Oscillospiraceae</taxon>
        <taxon>Faecalibacterium</taxon>
    </lineage>
</organism>
<dbReference type="PROSITE" id="PS51831">
    <property type="entry name" value="HD"/>
    <property type="match status" value="1"/>
</dbReference>
<evidence type="ECO:0000259" key="8">
    <source>
        <dbReference type="PROSITE" id="PS51880"/>
    </source>
</evidence>
<dbReference type="PROSITE" id="PS51880">
    <property type="entry name" value="TGS"/>
    <property type="match status" value="1"/>
</dbReference>
<dbReference type="FunFam" id="3.30.460.10:FF:000001">
    <property type="entry name" value="GTP pyrophosphokinase RelA"/>
    <property type="match status" value="1"/>
</dbReference>
<evidence type="ECO:0000256" key="4">
    <source>
        <dbReference type="RuleBase" id="RU003847"/>
    </source>
</evidence>
<evidence type="ECO:0000259" key="7">
    <source>
        <dbReference type="PROSITE" id="PS51831"/>
    </source>
</evidence>
<evidence type="ECO:0000256" key="3">
    <source>
        <dbReference type="ARBA" id="ARBA00048244"/>
    </source>
</evidence>
<dbReference type="SMART" id="SM00954">
    <property type="entry name" value="RelA_SpoT"/>
    <property type="match status" value="1"/>
</dbReference>
<dbReference type="InterPro" id="IPR003607">
    <property type="entry name" value="HD/PDEase_dom"/>
</dbReference>
<dbReference type="FunFam" id="3.10.20.30:FF:000002">
    <property type="entry name" value="GTP pyrophosphokinase (RelA/SpoT)"/>
    <property type="match status" value="1"/>
</dbReference>
<dbReference type="SMART" id="SM00471">
    <property type="entry name" value="HDc"/>
    <property type="match status" value="1"/>
</dbReference>
<dbReference type="UniPathway" id="UPA00908">
    <property type="reaction ID" value="UER00884"/>
</dbReference>
<dbReference type="SUPFAM" id="SSF81271">
    <property type="entry name" value="TGS-like"/>
    <property type="match status" value="1"/>
</dbReference>
<dbReference type="PANTHER" id="PTHR21262">
    <property type="entry name" value="GUANOSINE-3',5'-BIS DIPHOSPHATE 3'-PYROPHOSPHOHYDROLASE"/>
    <property type="match status" value="1"/>
</dbReference>
<dbReference type="Pfam" id="PF02824">
    <property type="entry name" value="TGS"/>
    <property type="match status" value="1"/>
</dbReference>
<dbReference type="Gene3D" id="3.30.70.260">
    <property type="match status" value="1"/>
</dbReference>
<dbReference type="Gene3D" id="3.10.20.30">
    <property type="match status" value="1"/>
</dbReference>
<comment type="caution">
    <text evidence="9">The sequence shown here is derived from an EMBL/GenBank/DDBJ whole genome shotgun (WGS) entry which is preliminary data.</text>
</comment>
<sequence>MPEGKKPVVPAPAAPAAAKEDSYSAKTHLHQPVPVTEMATVAATALPANAPEGTLPSEVRPEIVTWEKLVEAIKASGKAYNMAMIERAYNLANDAHKGVCRRSGEPYICHPLAVARLVLDLGMDSESIAAALLHDVVEDTPTTLTDLTAAFGEEVAALVDGVTKLTKIQFSNIEELQAENLRKMLLAMSRDVRVMIIKLCDRLHNMRTGDAWPEQKRRDKARETMEVYAPIANRLGILNVKEELEDRSLHYLDPVGYEEINKMLSERAGDEFLASVSGVIKSRLEESGIEGATIKRRVKSIYGIYRKTIMQNKSFDEIYDIYAVRIILDTLAECYSTLGLIHDMYHPLPNRFKDYISTPKPNGYQSLHTTVIGHEGIPFEVQIRTRTMDEQAEYGVAAHWKYKEGLEGHDKLDERLAWVSQLLENQRVSEDSGNLLHDLKSDLLPEEVFAFTPKGDVINLPAGANCIDFAYAIHSAVGNRMVGCKVNNRIVPIDHVVATGEIIEVILGPADKGPSRDWLKIVRTSEAKSKIRNWFKKMRREENIQQGRDALAKELRREMIFIPDDQLDEFVGSCSRRLRQNNAEEIYAAIGYGGMTIANCLPKLKEEWQKLKAAEAAENKSVEDLPKVDLSRVHATDGVVVEGFDNTPIKFAKCCSPLPGDPIVGFITRGFGVSIHKQSCANAMSSMKDPSNAPRWVKAYWADSVKDSYKAGLEIIALNRNELLSDVLAALADIRVPIYAMNARQVENNCAVISLTIGINNTEHLNRVVARLSKVKDVLKVTRS</sequence>
<dbReference type="PROSITE" id="PS51671">
    <property type="entry name" value="ACT"/>
    <property type="match status" value="1"/>
</dbReference>
<gene>
    <name evidence="9" type="ORF">C4N26_00640</name>
</gene>
<evidence type="ECO:0000313" key="10">
    <source>
        <dbReference type="Proteomes" id="UP000251144"/>
    </source>
</evidence>
<feature type="domain" description="TGS" evidence="8">
    <location>
        <begin position="446"/>
        <end position="507"/>
    </location>
</feature>
<dbReference type="InterPro" id="IPR007685">
    <property type="entry name" value="RelA_SpoT"/>
</dbReference>
<evidence type="ECO:0000256" key="1">
    <source>
        <dbReference type="ARBA" id="ARBA00004976"/>
    </source>
</evidence>
<dbReference type="InterPro" id="IPR033655">
    <property type="entry name" value="TGS_RelA/SpoT"/>
</dbReference>
<dbReference type="NCBIfam" id="TIGR00691">
    <property type="entry name" value="spoT_relA"/>
    <property type="match status" value="1"/>
</dbReference>
<dbReference type="PANTHER" id="PTHR21262:SF31">
    <property type="entry name" value="GTP PYROPHOSPHOKINASE"/>
    <property type="match status" value="1"/>
</dbReference>
<comment type="similarity">
    <text evidence="4">Belongs to the relA/spoT family.</text>
</comment>
<evidence type="ECO:0000256" key="5">
    <source>
        <dbReference type="SAM" id="MobiDB-lite"/>
    </source>
</evidence>
<dbReference type="GO" id="GO:0008728">
    <property type="term" value="F:GTP diphosphokinase activity"/>
    <property type="evidence" value="ECO:0007669"/>
    <property type="project" value="UniProtKB-EC"/>
</dbReference>
<comment type="catalytic activity">
    <reaction evidence="3">
        <text>GTP + ATP = guanosine 3'-diphosphate 5'-triphosphate + AMP</text>
        <dbReference type="Rhea" id="RHEA:22088"/>
        <dbReference type="ChEBI" id="CHEBI:30616"/>
        <dbReference type="ChEBI" id="CHEBI:37565"/>
        <dbReference type="ChEBI" id="CHEBI:142410"/>
        <dbReference type="ChEBI" id="CHEBI:456215"/>
        <dbReference type="EC" id="2.7.6.5"/>
    </reaction>
</comment>
<dbReference type="InterPro" id="IPR004095">
    <property type="entry name" value="TGS"/>
</dbReference>
<dbReference type="SUPFAM" id="SSF109604">
    <property type="entry name" value="HD-domain/PDEase-like"/>
    <property type="match status" value="1"/>
</dbReference>
<dbReference type="Pfam" id="PF13291">
    <property type="entry name" value="ACT_4"/>
    <property type="match status" value="1"/>
</dbReference>
<dbReference type="FunFam" id="1.10.3210.10:FF:000001">
    <property type="entry name" value="GTP pyrophosphokinase RelA"/>
    <property type="match status" value="1"/>
</dbReference>
<feature type="domain" description="ACT" evidence="6">
    <location>
        <begin position="712"/>
        <end position="784"/>
    </location>
</feature>
<dbReference type="CDD" id="cd01668">
    <property type="entry name" value="TGS_RSH"/>
    <property type="match status" value="1"/>
</dbReference>
<feature type="region of interest" description="Disordered" evidence="5">
    <location>
        <begin position="1"/>
        <end position="27"/>
    </location>
</feature>
<dbReference type="InterPro" id="IPR006674">
    <property type="entry name" value="HD_domain"/>
</dbReference>
<evidence type="ECO:0000256" key="2">
    <source>
        <dbReference type="ARBA" id="ARBA00013251"/>
    </source>
</evidence>
<dbReference type="InterPro" id="IPR004811">
    <property type="entry name" value="RelA/Spo_fam"/>
</dbReference>
<dbReference type="Pfam" id="PF19296">
    <property type="entry name" value="RelA_AH_RIS"/>
    <property type="match status" value="1"/>
</dbReference>
<dbReference type="InterPro" id="IPR012675">
    <property type="entry name" value="Beta-grasp_dom_sf"/>
</dbReference>
<name>A0A329U2M1_9FIRM</name>
<dbReference type="EMBL" id="PRLB01000001">
    <property type="protein sequence ID" value="RAW55540.1"/>
    <property type="molecule type" value="Genomic_DNA"/>
</dbReference>
<dbReference type="InterPro" id="IPR045865">
    <property type="entry name" value="ACT-like_dom_sf"/>
</dbReference>
<evidence type="ECO:0000313" key="9">
    <source>
        <dbReference type="EMBL" id="RAW55540.1"/>
    </source>
</evidence>
<dbReference type="RefSeq" id="WP_158399984.1">
    <property type="nucleotide sequence ID" value="NZ_PRLB01000001.1"/>
</dbReference>
<proteinExistence type="inferred from homology"/>
<evidence type="ECO:0000259" key="6">
    <source>
        <dbReference type="PROSITE" id="PS51671"/>
    </source>
</evidence>
<dbReference type="InterPro" id="IPR002912">
    <property type="entry name" value="ACT_dom"/>
</dbReference>
<accession>A0A329U2M1</accession>
<dbReference type="Gene3D" id="3.30.460.10">
    <property type="entry name" value="Beta Polymerase, domain 2"/>
    <property type="match status" value="1"/>
</dbReference>
<dbReference type="Pfam" id="PF04607">
    <property type="entry name" value="RelA_SpoT"/>
    <property type="match status" value="1"/>
</dbReference>
<comment type="pathway">
    <text evidence="1">Purine metabolism; ppGpp biosynthesis; ppGpp from GTP: step 1/2.</text>
</comment>
<dbReference type="SUPFAM" id="SSF55021">
    <property type="entry name" value="ACT-like"/>
    <property type="match status" value="1"/>
</dbReference>
<dbReference type="Pfam" id="PF13328">
    <property type="entry name" value="HD_4"/>
    <property type="match status" value="1"/>
</dbReference>
<protein>
    <recommendedName>
        <fullName evidence="2">GTP diphosphokinase</fullName>
        <ecNumber evidence="2">2.7.6.5</ecNumber>
    </recommendedName>
</protein>
<feature type="domain" description="HD" evidence="7">
    <location>
        <begin position="107"/>
        <end position="206"/>
    </location>
</feature>
<dbReference type="OrthoDB" id="9805041at2"/>
<dbReference type="CDD" id="cd00077">
    <property type="entry name" value="HDc"/>
    <property type="match status" value="1"/>
</dbReference>
<dbReference type="InterPro" id="IPR045600">
    <property type="entry name" value="RelA/SpoT_AH_RIS"/>
</dbReference>
<dbReference type="Gene3D" id="1.10.3210.10">
    <property type="entry name" value="Hypothetical protein af1432"/>
    <property type="match status" value="1"/>
</dbReference>
<dbReference type="CDD" id="cd05399">
    <property type="entry name" value="NT_Rel-Spo_like"/>
    <property type="match status" value="1"/>
</dbReference>
<dbReference type="GO" id="GO:0015970">
    <property type="term" value="P:guanosine tetraphosphate biosynthetic process"/>
    <property type="evidence" value="ECO:0007669"/>
    <property type="project" value="UniProtKB-UniPathway"/>
</dbReference>
<reference evidence="9 10" key="1">
    <citation type="submission" date="2018-02" db="EMBL/GenBank/DDBJ databases">
        <title>Complete genome sequencing of Faecalibacterium prausnitzii strains isolated from the human gut.</title>
        <authorList>
            <person name="Fitzgerald B.C."/>
            <person name="Shkoporov A.N."/>
            <person name="Ross P.R."/>
            <person name="Hill C."/>
        </authorList>
    </citation>
    <scope>NUCLEOTIDE SEQUENCE [LARGE SCALE GENOMIC DNA]</scope>
    <source>
        <strain evidence="9 10">APC942/32-1</strain>
    </source>
</reference>